<dbReference type="EMBL" id="BKCJ010006832">
    <property type="protein sequence ID" value="GEU74164.1"/>
    <property type="molecule type" value="Genomic_DNA"/>
</dbReference>
<gene>
    <name evidence="1" type="ORF">Tci_046142</name>
</gene>
<proteinExistence type="predicted"/>
<organism evidence="1">
    <name type="scientific">Tanacetum cinerariifolium</name>
    <name type="common">Dalmatian daisy</name>
    <name type="synonym">Chrysanthemum cinerariifolium</name>
    <dbReference type="NCBI Taxonomy" id="118510"/>
    <lineage>
        <taxon>Eukaryota</taxon>
        <taxon>Viridiplantae</taxon>
        <taxon>Streptophyta</taxon>
        <taxon>Embryophyta</taxon>
        <taxon>Tracheophyta</taxon>
        <taxon>Spermatophyta</taxon>
        <taxon>Magnoliopsida</taxon>
        <taxon>eudicotyledons</taxon>
        <taxon>Gunneridae</taxon>
        <taxon>Pentapetalae</taxon>
        <taxon>asterids</taxon>
        <taxon>campanulids</taxon>
        <taxon>Asterales</taxon>
        <taxon>Asteraceae</taxon>
        <taxon>Asteroideae</taxon>
        <taxon>Anthemideae</taxon>
        <taxon>Anthemidinae</taxon>
        <taxon>Tanacetum</taxon>
    </lineage>
</organism>
<protein>
    <submittedName>
        <fullName evidence="1">Uncharacterized protein</fullName>
    </submittedName>
</protein>
<sequence>MVNALCKEGILQAFVDMIDRIDEKMCLPRLIVRLRPIVAESEEGGGWEEEIWWCDGGGRDYEVVMVVVGECGEGSRVHWWRRVEKVVVGRRRYSGVMVVEEI</sequence>
<name>A0A6L2MP60_TANCI</name>
<dbReference type="AlphaFoldDB" id="A0A6L2MP60"/>
<comment type="caution">
    <text evidence="1">The sequence shown here is derived from an EMBL/GenBank/DDBJ whole genome shotgun (WGS) entry which is preliminary data.</text>
</comment>
<reference evidence="1" key="1">
    <citation type="journal article" date="2019" name="Sci. Rep.">
        <title>Draft genome of Tanacetum cinerariifolium, the natural source of mosquito coil.</title>
        <authorList>
            <person name="Yamashiro T."/>
            <person name="Shiraishi A."/>
            <person name="Satake H."/>
            <person name="Nakayama K."/>
        </authorList>
    </citation>
    <scope>NUCLEOTIDE SEQUENCE</scope>
</reference>
<evidence type="ECO:0000313" key="1">
    <source>
        <dbReference type="EMBL" id="GEU74164.1"/>
    </source>
</evidence>
<accession>A0A6L2MP60</accession>